<comment type="similarity">
    <text evidence="1">Belongs to the glycosyltransferase 2 family. WaaE/KdtX subfamily.</text>
</comment>
<organism evidence="3 4">
    <name type="scientific">Thiothrix nivea (strain ATCC 35100 / DSM 5205 / JP2)</name>
    <dbReference type="NCBI Taxonomy" id="870187"/>
    <lineage>
        <taxon>Bacteria</taxon>
        <taxon>Pseudomonadati</taxon>
        <taxon>Pseudomonadota</taxon>
        <taxon>Gammaproteobacteria</taxon>
        <taxon>Thiotrichales</taxon>
        <taxon>Thiotrichaceae</taxon>
        <taxon>Thiothrix</taxon>
    </lineage>
</organism>
<protein>
    <submittedName>
        <fullName evidence="3">Glycosyl transferase family 2</fullName>
    </submittedName>
</protein>
<dbReference type="SUPFAM" id="SSF48452">
    <property type="entry name" value="TPR-like"/>
    <property type="match status" value="1"/>
</dbReference>
<name>A0A656HG22_THINJ</name>
<feature type="domain" description="Glycosyltransferase 2-like" evidence="2">
    <location>
        <begin position="12"/>
        <end position="101"/>
    </location>
</feature>
<dbReference type="SUPFAM" id="SSF53448">
    <property type="entry name" value="Nucleotide-diphospho-sugar transferases"/>
    <property type="match status" value="1"/>
</dbReference>
<dbReference type="EMBL" id="JH651384">
    <property type="protein sequence ID" value="EIJ34340.1"/>
    <property type="molecule type" value="Genomic_DNA"/>
</dbReference>
<evidence type="ECO:0000313" key="4">
    <source>
        <dbReference type="Proteomes" id="UP000005317"/>
    </source>
</evidence>
<dbReference type="InterPro" id="IPR029044">
    <property type="entry name" value="Nucleotide-diphossugar_trans"/>
</dbReference>
<accession>A0A656HG22</accession>
<gene>
    <name evidence="3" type="ORF">Thini_1759</name>
</gene>
<dbReference type="InterPro" id="IPR001173">
    <property type="entry name" value="Glyco_trans_2-like"/>
</dbReference>
<dbReference type="PANTHER" id="PTHR43630">
    <property type="entry name" value="POLY-BETA-1,6-N-ACETYL-D-GLUCOSAMINE SYNTHASE"/>
    <property type="match status" value="1"/>
</dbReference>
<dbReference type="InterPro" id="IPR011990">
    <property type="entry name" value="TPR-like_helical_dom_sf"/>
</dbReference>
<dbReference type="RefSeq" id="WP_002708271.1">
    <property type="nucleotide sequence ID" value="NZ_JH651384.1"/>
</dbReference>
<dbReference type="PANTHER" id="PTHR43630:SF2">
    <property type="entry name" value="GLYCOSYLTRANSFERASE"/>
    <property type="match status" value="1"/>
</dbReference>
<dbReference type="GO" id="GO:0016740">
    <property type="term" value="F:transferase activity"/>
    <property type="evidence" value="ECO:0007669"/>
    <property type="project" value="UniProtKB-KW"/>
</dbReference>
<dbReference type="Gene3D" id="1.25.40.10">
    <property type="entry name" value="Tetratricopeptide repeat domain"/>
    <property type="match status" value="1"/>
</dbReference>
<evidence type="ECO:0000259" key="2">
    <source>
        <dbReference type="Pfam" id="PF00535"/>
    </source>
</evidence>
<dbReference type="Proteomes" id="UP000005317">
    <property type="component" value="Unassembled WGS sequence"/>
</dbReference>
<dbReference type="Gene3D" id="3.90.550.10">
    <property type="entry name" value="Spore Coat Polysaccharide Biosynthesis Protein SpsA, Chain A"/>
    <property type="match status" value="1"/>
</dbReference>
<evidence type="ECO:0000256" key="1">
    <source>
        <dbReference type="ARBA" id="ARBA00038494"/>
    </source>
</evidence>
<dbReference type="OrthoDB" id="9801954at2"/>
<dbReference type="Pfam" id="PF00535">
    <property type="entry name" value="Glycos_transf_2"/>
    <property type="match status" value="1"/>
</dbReference>
<keyword evidence="3" id="KW-0808">Transferase</keyword>
<evidence type="ECO:0000313" key="3">
    <source>
        <dbReference type="EMBL" id="EIJ34340.1"/>
    </source>
</evidence>
<keyword evidence="4" id="KW-1185">Reference proteome</keyword>
<proteinExistence type="inferred from homology"/>
<sequence length="367" mass="42754">MNAIKPSICLNMIVKNESETITRCFDSIKNFIDYWVISDTGSTDGTQQVITDYFKQHNIPGLLIENEWKNFGYNRTVAIEHALGKTDYILIMDADDFLSKSDTFRFNKLSADCYMLKMQRNGFSYYNNRLVRGNLPWKWHGVLHEYLDCPLPHKSEQLPGDYAIQSTTDGSRSQNPDKYKNDIKVLEAGLQEEPNNARYQFYLAQSYRDDGNFEQAIIQYQKRADMGGWSEEVFYSLLEVAHNKRRTGVSNLEVIDAYLKAHLYRPQRLEALYEAIRICRQNRYFQLGYQLGHTIKQTPLPDDVLFLSKSVYEWELLDELSICAVYASHPKEAANMMETILRSPSLPEEQKPRLKSNLEFARSRLQN</sequence>
<reference evidence="4" key="1">
    <citation type="journal article" date="2011" name="Stand. Genomic Sci.">
        <title>Genome sequence of the filamentous, gliding Thiothrix nivea neotype strain (JP2(T)).</title>
        <authorList>
            <person name="Lapidus A."/>
            <person name="Nolan M."/>
            <person name="Lucas S."/>
            <person name="Glavina Del Rio T."/>
            <person name="Tice H."/>
            <person name="Cheng J.F."/>
            <person name="Tapia R."/>
            <person name="Han C."/>
            <person name="Goodwin L."/>
            <person name="Pitluck S."/>
            <person name="Liolios K."/>
            <person name="Pagani I."/>
            <person name="Ivanova N."/>
            <person name="Huntemann M."/>
            <person name="Mavromatis K."/>
            <person name="Mikhailova N."/>
            <person name="Pati A."/>
            <person name="Chen A."/>
            <person name="Palaniappan K."/>
            <person name="Land M."/>
            <person name="Brambilla E.M."/>
            <person name="Rohde M."/>
            <person name="Abt B."/>
            <person name="Verbarg S."/>
            <person name="Goker M."/>
            <person name="Bristow J."/>
            <person name="Eisen J.A."/>
            <person name="Markowitz V."/>
            <person name="Hugenholtz P."/>
            <person name="Kyrpides N.C."/>
            <person name="Klenk H.P."/>
            <person name="Woyke T."/>
        </authorList>
    </citation>
    <scope>NUCLEOTIDE SEQUENCE [LARGE SCALE GENOMIC DNA]</scope>
    <source>
        <strain evidence="4">ATCC 35100 / DSM 5205 / JP2</strain>
    </source>
</reference>
<dbReference type="AlphaFoldDB" id="A0A656HG22"/>